<keyword evidence="6" id="KW-0479">Metal-binding</keyword>
<dbReference type="eggNOG" id="ENOG502S6HQ">
    <property type="taxonomic scope" value="Eukaryota"/>
</dbReference>
<gene>
    <name evidence="14" type="ORF">SARC_08277</name>
</gene>
<keyword evidence="8" id="KW-0862">Zinc</keyword>
<evidence type="ECO:0000259" key="13">
    <source>
        <dbReference type="Pfam" id="PF02163"/>
    </source>
</evidence>
<protein>
    <recommendedName>
        <fullName evidence="13">Peptidase M50 domain-containing protein</fullName>
    </recommendedName>
</protein>
<keyword evidence="7" id="KW-0378">Hydrolase</keyword>
<feature type="transmembrane region" description="Helical" evidence="12">
    <location>
        <begin position="80"/>
        <end position="101"/>
    </location>
</feature>
<keyword evidence="9 12" id="KW-1133">Transmembrane helix</keyword>
<feature type="domain" description="Peptidase M50" evidence="13">
    <location>
        <begin position="58"/>
        <end position="134"/>
    </location>
</feature>
<evidence type="ECO:0000256" key="10">
    <source>
        <dbReference type="ARBA" id="ARBA00023049"/>
    </source>
</evidence>
<evidence type="ECO:0000256" key="5">
    <source>
        <dbReference type="ARBA" id="ARBA00022692"/>
    </source>
</evidence>
<feature type="transmembrane region" description="Helical" evidence="12">
    <location>
        <begin position="13"/>
        <end position="35"/>
    </location>
</feature>
<evidence type="ECO:0000256" key="7">
    <source>
        <dbReference type="ARBA" id="ARBA00022801"/>
    </source>
</evidence>
<evidence type="ECO:0000256" key="11">
    <source>
        <dbReference type="ARBA" id="ARBA00023136"/>
    </source>
</evidence>
<dbReference type="InterPro" id="IPR008915">
    <property type="entry name" value="Peptidase_M50"/>
</dbReference>
<dbReference type="PANTHER" id="PTHR39188">
    <property type="entry name" value="MEMBRANE-ASSOCIATED ZINC METALLOPROTEASE M50B"/>
    <property type="match status" value="1"/>
</dbReference>
<feature type="transmembrane region" description="Helical" evidence="12">
    <location>
        <begin position="229"/>
        <end position="249"/>
    </location>
</feature>
<dbReference type="AlphaFoldDB" id="A0A0L0FTR5"/>
<evidence type="ECO:0000256" key="12">
    <source>
        <dbReference type="SAM" id="Phobius"/>
    </source>
</evidence>
<dbReference type="GO" id="GO:0046872">
    <property type="term" value="F:metal ion binding"/>
    <property type="evidence" value="ECO:0007669"/>
    <property type="project" value="UniProtKB-KW"/>
</dbReference>
<evidence type="ECO:0000313" key="14">
    <source>
        <dbReference type="EMBL" id="KNC79328.1"/>
    </source>
</evidence>
<evidence type="ECO:0000256" key="8">
    <source>
        <dbReference type="ARBA" id="ARBA00022833"/>
    </source>
</evidence>
<evidence type="ECO:0000256" key="2">
    <source>
        <dbReference type="ARBA" id="ARBA00004141"/>
    </source>
</evidence>
<proteinExistence type="inferred from homology"/>
<dbReference type="GO" id="GO:0006508">
    <property type="term" value="P:proteolysis"/>
    <property type="evidence" value="ECO:0007669"/>
    <property type="project" value="UniProtKB-KW"/>
</dbReference>
<dbReference type="GO" id="GO:0008237">
    <property type="term" value="F:metallopeptidase activity"/>
    <property type="evidence" value="ECO:0007669"/>
    <property type="project" value="UniProtKB-KW"/>
</dbReference>
<evidence type="ECO:0000256" key="1">
    <source>
        <dbReference type="ARBA" id="ARBA00001947"/>
    </source>
</evidence>
<evidence type="ECO:0000256" key="9">
    <source>
        <dbReference type="ARBA" id="ARBA00022989"/>
    </source>
</evidence>
<dbReference type="PANTHER" id="PTHR39188:SF3">
    <property type="entry name" value="STAGE IV SPORULATION PROTEIN FB"/>
    <property type="match status" value="1"/>
</dbReference>
<dbReference type="Pfam" id="PF02163">
    <property type="entry name" value="Peptidase_M50"/>
    <property type="match status" value="1"/>
</dbReference>
<evidence type="ECO:0000256" key="4">
    <source>
        <dbReference type="ARBA" id="ARBA00022670"/>
    </source>
</evidence>
<comment type="cofactor">
    <cofactor evidence="1">
        <name>Zn(2+)</name>
        <dbReference type="ChEBI" id="CHEBI:29105"/>
    </cofactor>
</comment>
<comment type="subcellular location">
    <subcellularLocation>
        <location evidence="2">Membrane</location>
        <topology evidence="2">Multi-pass membrane protein</topology>
    </subcellularLocation>
</comment>
<reference evidence="14 15" key="1">
    <citation type="submission" date="2011-02" db="EMBL/GenBank/DDBJ databases">
        <title>The Genome Sequence of Sphaeroforma arctica JP610.</title>
        <authorList>
            <consortium name="The Broad Institute Genome Sequencing Platform"/>
            <person name="Russ C."/>
            <person name="Cuomo C."/>
            <person name="Young S.K."/>
            <person name="Zeng Q."/>
            <person name="Gargeya S."/>
            <person name="Alvarado L."/>
            <person name="Berlin A."/>
            <person name="Chapman S.B."/>
            <person name="Chen Z."/>
            <person name="Freedman E."/>
            <person name="Gellesch M."/>
            <person name="Goldberg J."/>
            <person name="Griggs A."/>
            <person name="Gujja S."/>
            <person name="Heilman E."/>
            <person name="Heiman D."/>
            <person name="Howarth C."/>
            <person name="Mehta T."/>
            <person name="Neiman D."/>
            <person name="Pearson M."/>
            <person name="Roberts A."/>
            <person name="Saif S."/>
            <person name="Shea T."/>
            <person name="Shenoy N."/>
            <person name="Sisk P."/>
            <person name="Stolte C."/>
            <person name="Sykes S."/>
            <person name="White J."/>
            <person name="Yandava C."/>
            <person name="Burger G."/>
            <person name="Gray M.W."/>
            <person name="Holland P.W.H."/>
            <person name="King N."/>
            <person name="Lang F.B.F."/>
            <person name="Roger A.J."/>
            <person name="Ruiz-Trillo I."/>
            <person name="Haas B."/>
            <person name="Nusbaum C."/>
            <person name="Birren B."/>
        </authorList>
    </citation>
    <scope>NUCLEOTIDE SEQUENCE [LARGE SCALE GENOMIC DNA]</scope>
    <source>
        <strain evidence="14 15">JP610</strain>
    </source>
</reference>
<accession>A0A0L0FTR5</accession>
<feature type="transmembrane region" description="Helical" evidence="12">
    <location>
        <begin position="113"/>
        <end position="136"/>
    </location>
</feature>
<dbReference type="GeneID" id="25908781"/>
<keyword evidence="15" id="KW-1185">Reference proteome</keyword>
<organism evidence="14 15">
    <name type="scientific">Sphaeroforma arctica JP610</name>
    <dbReference type="NCBI Taxonomy" id="667725"/>
    <lineage>
        <taxon>Eukaryota</taxon>
        <taxon>Ichthyosporea</taxon>
        <taxon>Ichthyophonida</taxon>
        <taxon>Sphaeroforma</taxon>
    </lineage>
</organism>
<sequence length="302" mass="32767">MHPNERMQRYYNYAVKGALGGFLVMKKGVVALKIFKAAPVITMMLSSLAYSFVFGWPFAIGMVGSIFVHEMGHAIALVRYGIPISSMVFIPFMGAAVTSRIDKVHKFTADKDVVVAMAGPVVGGTAATVLAVLGNASDSQLLLSLADWGYTVNLFNMLPIGMLDGGHVAKHLHRMMGVSGLALGGGLMYTGTVTHPIFMLIMLSGAWTTGTRFFGQQKPHPYGSLKNPLAVFAGYLALCAALFAGAAWTKQRLIPAKEMPGYEEKVQKAHDSLGEYGWLMEEDFGYGNDEEQNEDHLVLHKD</sequence>
<dbReference type="RefSeq" id="XP_014153230.1">
    <property type="nucleotide sequence ID" value="XM_014297755.1"/>
</dbReference>
<dbReference type="Proteomes" id="UP000054560">
    <property type="component" value="Unassembled WGS sequence"/>
</dbReference>
<dbReference type="CDD" id="cd06160">
    <property type="entry name" value="S2P-M50_like_2"/>
    <property type="match status" value="1"/>
</dbReference>
<feature type="transmembrane region" description="Helical" evidence="12">
    <location>
        <begin position="181"/>
        <end position="209"/>
    </location>
</feature>
<name>A0A0L0FTR5_9EUKA</name>
<keyword evidence="11 12" id="KW-0472">Membrane</keyword>
<feature type="transmembrane region" description="Helical" evidence="12">
    <location>
        <begin position="148"/>
        <end position="169"/>
    </location>
</feature>
<dbReference type="GO" id="GO:0016020">
    <property type="term" value="C:membrane"/>
    <property type="evidence" value="ECO:0007669"/>
    <property type="project" value="UniProtKB-SubCell"/>
</dbReference>
<keyword evidence="5 12" id="KW-0812">Transmembrane</keyword>
<evidence type="ECO:0000313" key="15">
    <source>
        <dbReference type="Proteomes" id="UP000054560"/>
    </source>
</evidence>
<dbReference type="OrthoDB" id="195057at2759"/>
<keyword evidence="4" id="KW-0645">Protease</keyword>
<evidence type="ECO:0000256" key="6">
    <source>
        <dbReference type="ARBA" id="ARBA00022723"/>
    </source>
</evidence>
<feature type="transmembrane region" description="Helical" evidence="12">
    <location>
        <begin position="47"/>
        <end position="68"/>
    </location>
</feature>
<keyword evidence="10" id="KW-0482">Metalloprotease</keyword>
<comment type="similarity">
    <text evidence="3">Belongs to the peptidase M50B family.</text>
</comment>
<evidence type="ECO:0000256" key="3">
    <source>
        <dbReference type="ARBA" id="ARBA00007931"/>
    </source>
</evidence>
<dbReference type="EMBL" id="KQ242324">
    <property type="protein sequence ID" value="KNC79328.1"/>
    <property type="molecule type" value="Genomic_DNA"/>
</dbReference>